<gene>
    <name evidence="2" type="ORF">LCGC14_0728120</name>
</gene>
<proteinExistence type="predicted"/>
<feature type="compositionally biased region" description="Basic and acidic residues" evidence="1">
    <location>
        <begin position="112"/>
        <end position="128"/>
    </location>
</feature>
<evidence type="ECO:0000313" key="2">
    <source>
        <dbReference type="EMBL" id="KKN40929.1"/>
    </source>
</evidence>
<evidence type="ECO:0000256" key="1">
    <source>
        <dbReference type="SAM" id="MobiDB-lite"/>
    </source>
</evidence>
<comment type="caution">
    <text evidence="2">The sequence shown here is derived from an EMBL/GenBank/DDBJ whole genome shotgun (WGS) entry which is preliminary data.</text>
</comment>
<feature type="non-terminal residue" evidence="2">
    <location>
        <position position="1"/>
    </location>
</feature>
<organism evidence="2">
    <name type="scientific">marine sediment metagenome</name>
    <dbReference type="NCBI Taxonomy" id="412755"/>
    <lineage>
        <taxon>unclassified sequences</taxon>
        <taxon>metagenomes</taxon>
        <taxon>ecological metagenomes</taxon>
    </lineage>
</organism>
<feature type="region of interest" description="Disordered" evidence="1">
    <location>
        <begin position="102"/>
        <end position="137"/>
    </location>
</feature>
<name>A0A0F9QEH9_9ZZZZ</name>
<reference evidence="2" key="1">
    <citation type="journal article" date="2015" name="Nature">
        <title>Complex archaea that bridge the gap between prokaryotes and eukaryotes.</title>
        <authorList>
            <person name="Spang A."/>
            <person name="Saw J.H."/>
            <person name="Jorgensen S.L."/>
            <person name="Zaremba-Niedzwiedzka K."/>
            <person name="Martijn J."/>
            <person name="Lind A.E."/>
            <person name="van Eijk R."/>
            <person name="Schleper C."/>
            <person name="Guy L."/>
            <person name="Ettema T.J."/>
        </authorList>
    </citation>
    <scope>NUCLEOTIDE SEQUENCE</scope>
</reference>
<dbReference type="EMBL" id="LAZR01001677">
    <property type="protein sequence ID" value="KKN40929.1"/>
    <property type="molecule type" value="Genomic_DNA"/>
</dbReference>
<sequence length="137" mass="15594">METMLLHAVRILHIASQVIKCRVSVGVRISIFKPNLPPKPPQIARRMAQMSHKGHNDYQRFQKGQKLGFKAAILAQCYVCNGEDEGGVDCEAGDTCPLYQHMPYNPNKNRRERTEAQKIADKQAGERLRKQHRATKT</sequence>
<accession>A0A0F9QEH9</accession>
<protein>
    <submittedName>
        <fullName evidence="2">Uncharacterized protein</fullName>
    </submittedName>
</protein>
<dbReference type="AlphaFoldDB" id="A0A0F9QEH9"/>